<dbReference type="SMART" id="SM00382">
    <property type="entry name" value="AAA"/>
    <property type="match status" value="1"/>
</dbReference>
<dbReference type="Pfam" id="PF05729">
    <property type="entry name" value="NACHT"/>
    <property type="match status" value="1"/>
</dbReference>
<evidence type="ECO:0000256" key="1">
    <source>
        <dbReference type="ARBA" id="ARBA00022737"/>
    </source>
</evidence>
<dbReference type="InterPro" id="IPR027417">
    <property type="entry name" value="P-loop_NTPase"/>
</dbReference>
<evidence type="ECO:0000313" key="8">
    <source>
        <dbReference type="Proteomes" id="UP000225706"/>
    </source>
</evidence>
<evidence type="ECO:0000259" key="6">
    <source>
        <dbReference type="SMART" id="SM00382"/>
    </source>
</evidence>
<dbReference type="PROSITE" id="PS50005">
    <property type="entry name" value="TPR"/>
    <property type="match status" value="1"/>
</dbReference>
<protein>
    <submittedName>
        <fullName evidence="7">Nephrocystin-3</fullName>
    </submittedName>
</protein>
<dbReference type="InterPro" id="IPR011990">
    <property type="entry name" value="TPR-like_helical_dom_sf"/>
</dbReference>
<dbReference type="InterPro" id="IPR003593">
    <property type="entry name" value="AAA+_ATPase"/>
</dbReference>
<evidence type="ECO:0000313" key="7">
    <source>
        <dbReference type="EMBL" id="PFX13229.1"/>
    </source>
</evidence>
<gene>
    <name evidence="7" type="primary">NPHP3</name>
    <name evidence="7" type="ORF">AWC38_SpisGene22710</name>
</gene>
<feature type="coiled-coil region" evidence="4">
    <location>
        <begin position="1360"/>
        <end position="1387"/>
    </location>
</feature>
<dbReference type="SUPFAM" id="SSF57997">
    <property type="entry name" value="Tropomyosin"/>
    <property type="match status" value="1"/>
</dbReference>
<keyword evidence="2 3" id="KW-0802">TPR repeat</keyword>
<dbReference type="SUPFAM" id="SSF52540">
    <property type="entry name" value="P-loop containing nucleoside triphosphate hydrolases"/>
    <property type="match status" value="1"/>
</dbReference>
<feature type="non-terminal residue" evidence="7">
    <location>
        <position position="1"/>
    </location>
</feature>
<dbReference type="Gene3D" id="1.25.40.10">
    <property type="entry name" value="Tetratricopeptide repeat domain"/>
    <property type="match status" value="5"/>
</dbReference>
<feature type="domain" description="AAA+ ATPase" evidence="6">
    <location>
        <begin position="1422"/>
        <end position="1569"/>
    </location>
</feature>
<accession>A0A2B4R8T2</accession>
<dbReference type="OrthoDB" id="1658288at2759"/>
<evidence type="ECO:0000256" key="4">
    <source>
        <dbReference type="SAM" id="Coils"/>
    </source>
</evidence>
<sequence length="2288" mass="258341">DFSSSLQCHQRALDIRVKLPGEEHQDTAQSYYGLGQTQHVTGDFSSALQSHQRDLDIRVKLFGKEHPETACSYFSLGVAQHASGDLLSALHSDQCALDIRVKLFGEKHIETAHSYFSLRQTQIASNDLSSALWSHQHALDIRVKLLGKEHPETARSYFSLGVAQHASGDLLSALHCDQCALDIRVKLFGEEHLETAHSYFSLGETLLDSEDLSSARQFHQHALDIKVKLLGEEHRDTAQSYFSLGVTQHASGDLSSAFHSDQCALDITVKLFGEQHLETAHSYFSLGQTQLASGNFYSARQFPQHALDIRVKLLGEEHQDTAKSYYSLGQTQHVTGDFSSSLQCHQRALDIRVKLLGEEHQDTAQSYYGLGQTQHVIGDFSSALQSHQRALDIRVKLFGKGHPETARSYFSLRVAEHVSGDLLSALHSDQCALDIRVKLFEEEHLETAHSYFSLGQTQLASEDFSSALQSHQHGLDIRSQQKNDHHIYEDRYLKGLKFKNINDNAEKTKPNYNYSVNSPVDLAKLYLPDYLAKFREFDNSMDMSAALRLLGYDNYPTQVHVSSNPLLDIKSLADDVRNNVRNPGAHYDESIWTENFVNQSFAKLVDLVRALVLPADQEKDTLDHLHRWRTNGWELLVAKDVIDIRNEFNKYQDLLGTKLEEHDELLGYQLPETVKKLSSVADHLSRLEESLVCMDERVHSTNLRSDFIEGRQDELVERHNELVDRHDELEERHDELEERHDELEERHDKLEERQDELDKVVQAVVRNVKELQVNQDNGAFGKGDAQGGGTISPRLRACPMSADQLPLDAGHLNERDGNVEMCESSSGSGTGSETEDVGGNQTSSPSQERFHVRRINPDKVILKYQTGAPFKIEFNGRLPDEVEAGFAEFETLQEVELSREDDRTLAGRALPHSGGGGIFRVIVRSQNGLFLGETEILYLDLVEEVLKQAVHDPTIMKLFIRAAIPCLDENSGSDCDVANSTNAVVKLKEFSMTLGCSGGKKSPLSVQLLQRFIYVAAKVDAQWFIRLIFDLPSGRVAFDSYKERSLLPEDVAHARGHKETAQYLKDVTKRLSENEEMEERPSNTIDWQEIIAAIEGTQLESPGFERQSCQGLQSQQTKPTMSPQPFTDKKLNYFKFASIVFNEFANALRQTFKSMWDSTFGYRPGYQPWDDSTAVRNLFLAEEGGKTKVPTHLSYEAWDCTALFHTTIYAQSFALLDSKGHKRTLSELYTRHRKIPHGKFHVSVVSPSGSQAETFTLAIDQLRLLRNSLYHSENSEIDKATFDQYMKLAKEAFKALGMKTDPIDVIGSLTESDFPTTAVRNLEHGMKQELRERIKFLESEGSSIDELKALTNGIKEKVEGGASKEDLALLEKKMDELKEQNNTTQKDSKALLPPSCLPPMVPHFTGRQRECKDIVGHVASTSIRIVSIWGSPGFGKTSVATAVGHKLQDKELSVYFFSLRGLNSKSDLISKLFSFFRRASGEDEIPQRLPIDEELFQALAKIPNEFLMILDNADDLLESGEPNVKDDFIQFLKDILSRSEKATFVITTRESLEFMNVHFEDHQEVRIGPLDESFSQALVSELLPNAISASDCGEIANICGHVPLAIKLLCSDISEDSTQPSQFLEDWKESVERNIVDLLDNPDYPSNLRLKFLFESSFLRLSVQERKAVVSLSILSGDFSISVAAVVMGVKTNLEARKILHRLQRRSLLDPGSKPDSFSMHKLLLSFVRERGEDEMKETMLDSKARFSAFYVSLFEKLNEQFLKGHSMSAFVAFYEEKQNIIQSLTESCSDPKTCDVVFTVLIKAEIFLDSLFWCEGNTFNELYESAINRAKKLGKGVLYKQLLISLAFGEMYWGPKGRTMKLLSKVWDEQMSCSSLSAEHKGKLICYRGICQVASGKTDDGIRSLEEALSLMSGDAEQRILRVTAFQVLAICYHFKKQYSVASQFYEEALQECGSFVDMSLVVIPPMENKENNIVEEEVQKRKPNTHMTYPLRLEIISVVGSATNHLFDKYTENSMSNAVIQIATELEKPILQRSLGLWKFQRNVRATLKSVLNYHKEATKLSAASISYHEMAITEYGNMALETHPKLNENLALRVHQEELQRSYFDHGVNLFKQQKYSEAQRFYKSALIMQIKLFGEEQPDTARSYQSLGVTQHKLGDFASAFQSIQRSLDIRVKLFGEEHRTTASSYELLAITQNELGDFNSAIQSIQRSLDIRVKLIGKEHEDTARSYELLGVTQHSLGDFASALQSKQCGLDIRVKLFGEEDPYTAESYQSLRATHNKLGDFA</sequence>
<dbReference type="PANTHER" id="PTHR45641">
    <property type="entry name" value="TETRATRICOPEPTIDE REPEAT PROTEIN (AFU_ORTHOLOGUE AFUA_6G03870)"/>
    <property type="match status" value="1"/>
</dbReference>
<keyword evidence="8" id="KW-1185">Reference proteome</keyword>
<reference evidence="8" key="1">
    <citation type="journal article" date="2017" name="bioRxiv">
        <title>Comparative analysis of the genomes of Stylophora pistillata and Acropora digitifera provides evidence for extensive differences between species of corals.</title>
        <authorList>
            <person name="Voolstra C.R."/>
            <person name="Li Y."/>
            <person name="Liew Y.J."/>
            <person name="Baumgarten S."/>
            <person name="Zoccola D."/>
            <person name="Flot J.-F."/>
            <person name="Tambutte S."/>
            <person name="Allemand D."/>
            <person name="Aranda M."/>
        </authorList>
    </citation>
    <scope>NUCLEOTIDE SEQUENCE [LARGE SCALE GENOMIC DNA]</scope>
</reference>
<evidence type="ECO:0000256" key="5">
    <source>
        <dbReference type="SAM" id="MobiDB-lite"/>
    </source>
</evidence>
<dbReference type="Proteomes" id="UP000225706">
    <property type="component" value="Unassembled WGS sequence"/>
</dbReference>
<dbReference type="InterPro" id="IPR019734">
    <property type="entry name" value="TPR_rpt"/>
</dbReference>
<keyword evidence="1" id="KW-0677">Repeat</keyword>
<dbReference type="Gene3D" id="3.40.50.300">
    <property type="entry name" value="P-loop containing nucleotide triphosphate hydrolases"/>
    <property type="match status" value="1"/>
</dbReference>
<evidence type="ECO:0000256" key="3">
    <source>
        <dbReference type="PROSITE-ProRule" id="PRU00339"/>
    </source>
</evidence>
<name>A0A2B4R8T2_STYPI</name>
<dbReference type="InterPro" id="IPR007111">
    <property type="entry name" value="NACHT_NTPase"/>
</dbReference>
<feature type="region of interest" description="Disordered" evidence="5">
    <location>
        <begin position="729"/>
        <end position="751"/>
    </location>
</feature>
<feature type="region of interest" description="Disordered" evidence="5">
    <location>
        <begin position="814"/>
        <end position="851"/>
    </location>
</feature>
<keyword evidence="4" id="KW-0175">Coiled coil</keyword>
<dbReference type="SMART" id="SM00028">
    <property type="entry name" value="TPR"/>
    <property type="match status" value="14"/>
</dbReference>
<evidence type="ECO:0000256" key="2">
    <source>
        <dbReference type="ARBA" id="ARBA00022803"/>
    </source>
</evidence>
<dbReference type="Pfam" id="PF13424">
    <property type="entry name" value="TPR_12"/>
    <property type="match status" value="6"/>
</dbReference>
<organism evidence="7 8">
    <name type="scientific">Stylophora pistillata</name>
    <name type="common">Smooth cauliflower coral</name>
    <dbReference type="NCBI Taxonomy" id="50429"/>
    <lineage>
        <taxon>Eukaryota</taxon>
        <taxon>Metazoa</taxon>
        <taxon>Cnidaria</taxon>
        <taxon>Anthozoa</taxon>
        <taxon>Hexacorallia</taxon>
        <taxon>Scleractinia</taxon>
        <taxon>Astrocoeniina</taxon>
        <taxon>Pocilloporidae</taxon>
        <taxon>Stylophora</taxon>
    </lineage>
</organism>
<dbReference type="SUPFAM" id="SSF48452">
    <property type="entry name" value="TPR-like"/>
    <property type="match status" value="7"/>
</dbReference>
<proteinExistence type="predicted"/>
<dbReference type="Gene3D" id="6.10.250.370">
    <property type="match status" value="1"/>
</dbReference>
<comment type="caution">
    <text evidence="7">The sequence shown here is derived from an EMBL/GenBank/DDBJ whole genome shotgun (WGS) entry which is preliminary data.</text>
</comment>
<feature type="repeat" description="TPR" evidence="3">
    <location>
        <begin position="364"/>
        <end position="397"/>
    </location>
</feature>
<dbReference type="PANTHER" id="PTHR45641:SF1">
    <property type="entry name" value="AAA+ ATPASE DOMAIN-CONTAINING PROTEIN"/>
    <property type="match status" value="1"/>
</dbReference>
<dbReference type="EMBL" id="LSMT01001033">
    <property type="protein sequence ID" value="PFX13229.1"/>
    <property type="molecule type" value="Genomic_DNA"/>
</dbReference>